<proteinExistence type="predicted"/>
<accession>A0A1D2M9Q4</accession>
<sequence>LSEEICLELLYAAHKYDISTLENLIVDTLLDKPDEWFSINVVLELYFFTVNVGSCDLDLLTEKLVDILIRNQKELGNSVFYQELKANNSTQLVDLEVKLLELHKL</sequence>
<dbReference type="EMBL" id="LJIJ01002425">
    <property type="protein sequence ID" value="ODM89716.1"/>
    <property type="molecule type" value="Genomic_DNA"/>
</dbReference>
<comment type="caution">
    <text evidence="1">The sequence shown here is derived from an EMBL/GenBank/DDBJ whole genome shotgun (WGS) entry which is preliminary data.</text>
</comment>
<reference evidence="1 2" key="1">
    <citation type="journal article" date="2016" name="Genome Biol. Evol.">
        <title>Gene Family Evolution Reflects Adaptation to Soil Environmental Stressors in the Genome of the Collembolan Orchesella cincta.</title>
        <authorList>
            <person name="Faddeeva-Vakhrusheva A."/>
            <person name="Derks M.F."/>
            <person name="Anvar S.Y."/>
            <person name="Agamennone V."/>
            <person name="Suring W."/>
            <person name="Smit S."/>
            <person name="van Straalen N.M."/>
            <person name="Roelofs D."/>
        </authorList>
    </citation>
    <scope>NUCLEOTIDE SEQUENCE [LARGE SCALE GENOMIC DNA]</scope>
    <source>
        <tissue evidence="1">Mixed pool</tissue>
    </source>
</reference>
<organism evidence="1 2">
    <name type="scientific">Orchesella cincta</name>
    <name type="common">Springtail</name>
    <name type="synonym">Podura cincta</name>
    <dbReference type="NCBI Taxonomy" id="48709"/>
    <lineage>
        <taxon>Eukaryota</taxon>
        <taxon>Metazoa</taxon>
        <taxon>Ecdysozoa</taxon>
        <taxon>Arthropoda</taxon>
        <taxon>Hexapoda</taxon>
        <taxon>Collembola</taxon>
        <taxon>Entomobryomorpha</taxon>
        <taxon>Entomobryoidea</taxon>
        <taxon>Orchesellidae</taxon>
        <taxon>Orchesellinae</taxon>
        <taxon>Orchesella</taxon>
    </lineage>
</organism>
<dbReference type="AlphaFoldDB" id="A0A1D2M9Q4"/>
<keyword evidence="2" id="KW-1185">Reference proteome</keyword>
<protein>
    <submittedName>
        <fullName evidence="1">Copper-transporting ATPase</fullName>
    </submittedName>
</protein>
<feature type="non-terminal residue" evidence="1">
    <location>
        <position position="1"/>
    </location>
</feature>
<dbReference type="OrthoDB" id="684045at2759"/>
<dbReference type="Proteomes" id="UP000094527">
    <property type="component" value="Unassembled WGS sequence"/>
</dbReference>
<evidence type="ECO:0000313" key="2">
    <source>
        <dbReference type="Proteomes" id="UP000094527"/>
    </source>
</evidence>
<evidence type="ECO:0000313" key="1">
    <source>
        <dbReference type="EMBL" id="ODM89716.1"/>
    </source>
</evidence>
<name>A0A1D2M9Q4_ORCCI</name>
<gene>
    <name evidence="1" type="ORF">Ocin01_16964</name>
</gene>